<protein>
    <recommendedName>
        <fullName evidence="6">NAD kinase</fullName>
        <ecNumber evidence="6">2.7.1.23</ecNumber>
    </recommendedName>
    <alternativeName>
        <fullName evidence="6">ATP-dependent NAD kinase</fullName>
    </alternativeName>
</protein>
<dbReference type="GO" id="GO:0006741">
    <property type="term" value="P:NADP+ biosynthetic process"/>
    <property type="evidence" value="ECO:0007669"/>
    <property type="project" value="UniProtKB-UniRule"/>
</dbReference>
<dbReference type="Proteomes" id="UP000632498">
    <property type="component" value="Unassembled WGS sequence"/>
</dbReference>
<dbReference type="GO" id="GO:0005737">
    <property type="term" value="C:cytoplasm"/>
    <property type="evidence" value="ECO:0007669"/>
    <property type="project" value="UniProtKB-SubCell"/>
</dbReference>
<dbReference type="GO" id="GO:0019674">
    <property type="term" value="P:NAD+ metabolic process"/>
    <property type="evidence" value="ECO:0007669"/>
    <property type="project" value="InterPro"/>
</dbReference>
<comment type="cofactor">
    <cofactor evidence="6">
        <name>a divalent metal cation</name>
        <dbReference type="ChEBI" id="CHEBI:60240"/>
    </cofactor>
</comment>
<keyword evidence="6" id="KW-0963">Cytoplasm</keyword>
<dbReference type="InterPro" id="IPR002504">
    <property type="entry name" value="NADK"/>
</dbReference>
<proteinExistence type="inferred from homology"/>
<feature type="binding site" evidence="6">
    <location>
        <position position="144"/>
    </location>
    <ligand>
        <name>NAD(+)</name>
        <dbReference type="ChEBI" id="CHEBI:57540"/>
    </ligand>
</feature>
<feature type="active site" description="Proton acceptor" evidence="6">
    <location>
        <position position="44"/>
    </location>
</feature>
<dbReference type="GO" id="GO:0046872">
    <property type="term" value="F:metal ion binding"/>
    <property type="evidence" value="ECO:0007669"/>
    <property type="project" value="UniProtKB-UniRule"/>
</dbReference>
<reference evidence="7" key="2">
    <citation type="submission" date="2020-09" db="EMBL/GenBank/DDBJ databases">
        <authorList>
            <person name="Sun Q."/>
            <person name="Zhou Y."/>
        </authorList>
    </citation>
    <scope>NUCLEOTIDE SEQUENCE</scope>
    <source>
        <strain evidence="7">CGMCC 1.15254</strain>
    </source>
</reference>
<keyword evidence="6" id="KW-0547">Nucleotide-binding</keyword>
<evidence type="ECO:0000313" key="7">
    <source>
        <dbReference type="EMBL" id="GGF54759.1"/>
    </source>
</evidence>
<feature type="binding site" evidence="6">
    <location>
        <begin position="155"/>
        <end position="160"/>
    </location>
    <ligand>
        <name>NAD(+)</name>
        <dbReference type="ChEBI" id="CHEBI:57540"/>
    </ligand>
</feature>
<comment type="caution">
    <text evidence="7">The sequence shown here is derived from an EMBL/GenBank/DDBJ whole genome shotgun (WGS) entry which is preliminary data.</text>
</comment>
<feature type="binding site" evidence="6">
    <location>
        <begin position="44"/>
        <end position="45"/>
    </location>
    <ligand>
        <name>NAD(+)</name>
        <dbReference type="ChEBI" id="CHEBI:57540"/>
    </ligand>
</feature>
<comment type="catalytic activity">
    <reaction evidence="5 6">
        <text>NAD(+) + ATP = ADP + NADP(+) + H(+)</text>
        <dbReference type="Rhea" id="RHEA:18629"/>
        <dbReference type="ChEBI" id="CHEBI:15378"/>
        <dbReference type="ChEBI" id="CHEBI:30616"/>
        <dbReference type="ChEBI" id="CHEBI:57540"/>
        <dbReference type="ChEBI" id="CHEBI:58349"/>
        <dbReference type="ChEBI" id="CHEBI:456216"/>
        <dbReference type="EC" id="2.7.1.23"/>
    </reaction>
</comment>
<dbReference type="PANTHER" id="PTHR20275:SF0">
    <property type="entry name" value="NAD KINASE"/>
    <property type="match status" value="1"/>
</dbReference>
<feature type="binding site" evidence="6">
    <location>
        <position position="49"/>
    </location>
    <ligand>
        <name>NAD(+)</name>
        <dbReference type="ChEBI" id="CHEBI:57540"/>
    </ligand>
</feature>
<evidence type="ECO:0000256" key="1">
    <source>
        <dbReference type="ARBA" id="ARBA00022679"/>
    </source>
</evidence>
<dbReference type="InterPro" id="IPR017437">
    <property type="entry name" value="ATP-NAD_kinase_PpnK-typ_C"/>
</dbReference>
<keyword evidence="4 6" id="KW-0520">NAD</keyword>
<evidence type="ECO:0000256" key="2">
    <source>
        <dbReference type="ARBA" id="ARBA00022777"/>
    </source>
</evidence>
<feature type="binding site" evidence="6">
    <location>
        <position position="152"/>
    </location>
    <ligand>
        <name>NAD(+)</name>
        <dbReference type="ChEBI" id="CHEBI:57540"/>
    </ligand>
</feature>
<dbReference type="GO" id="GO:0005524">
    <property type="term" value="F:ATP binding"/>
    <property type="evidence" value="ECO:0007669"/>
    <property type="project" value="UniProtKB-KW"/>
</dbReference>
<comment type="caution">
    <text evidence="6">Lacks conserved residue(s) required for the propagation of feature annotation.</text>
</comment>
<dbReference type="Pfam" id="PF01513">
    <property type="entry name" value="NAD_kinase"/>
    <property type="match status" value="1"/>
</dbReference>
<comment type="function">
    <text evidence="6">Involved in the regulation of the intracellular balance of NAD and NADP, and is a key enzyme in the biosynthesis of NADP. Catalyzes specifically the phosphorylation on 2'-hydroxyl of the adenosine moiety of NAD to yield NADP.</text>
</comment>
<evidence type="ECO:0000256" key="3">
    <source>
        <dbReference type="ARBA" id="ARBA00022857"/>
    </source>
</evidence>
<dbReference type="GO" id="GO:0051287">
    <property type="term" value="F:NAD binding"/>
    <property type="evidence" value="ECO:0007669"/>
    <property type="project" value="UniProtKB-ARBA"/>
</dbReference>
<evidence type="ECO:0000256" key="5">
    <source>
        <dbReference type="ARBA" id="ARBA00047925"/>
    </source>
</evidence>
<comment type="similarity">
    <text evidence="6">Belongs to the NAD kinase family.</text>
</comment>
<dbReference type="NCBIfam" id="NF003406">
    <property type="entry name" value="PRK04761.1"/>
    <property type="match status" value="1"/>
</dbReference>
<comment type="subcellular location">
    <subcellularLocation>
        <location evidence="6">Cytoplasm</location>
    </subcellularLocation>
</comment>
<dbReference type="Gene3D" id="3.40.50.10330">
    <property type="entry name" value="Probable inorganic polyphosphate/atp-NAD kinase, domain 1"/>
    <property type="match status" value="1"/>
</dbReference>
<gene>
    <name evidence="6 7" type="primary">nadK</name>
    <name evidence="7" type="ORF">GCM10011332_05160</name>
</gene>
<dbReference type="AlphaFoldDB" id="A0A917F606"/>
<dbReference type="EC" id="2.7.1.23" evidence="6"/>
<sequence length="255" mass="28381">MSDPKIAFVAGKSDSAQDAMSRLCGKYDHVRPDKADVIVALGGDGFMLRTLHKYLHLNKPVFGMNRGSVGFLMNEYRENDLMGRIRRMEAFELHPLRMEAVCKGGKVKEAIAFNEVSLFRETGQAAHIRVSVDGVVRLDEMVCDGLLISTPAGSTAYNMSAYGPILPLGAGVLALTAISAYRPRRWRGAILPQSATVDFEILSEDKRPVGASADFNEFRDVVKVKVYEDRSHFSNVLYDPEHNLEERILQEQFIG</sequence>
<dbReference type="InterPro" id="IPR016064">
    <property type="entry name" value="NAD/diacylglycerol_kinase_sf"/>
</dbReference>
<dbReference type="RefSeq" id="WP_188661162.1">
    <property type="nucleotide sequence ID" value="NZ_BMHV01000003.1"/>
</dbReference>
<keyword evidence="8" id="KW-1185">Reference proteome</keyword>
<name>A0A917F606_9PROT</name>
<evidence type="ECO:0000313" key="8">
    <source>
        <dbReference type="Proteomes" id="UP000632498"/>
    </source>
</evidence>
<keyword evidence="3 6" id="KW-0521">NADP</keyword>
<feature type="binding site" evidence="6">
    <location>
        <position position="216"/>
    </location>
    <ligand>
        <name>NAD(+)</name>
        <dbReference type="ChEBI" id="CHEBI:57540"/>
    </ligand>
</feature>
<keyword evidence="2 6" id="KW-0418">Kinase</keyword>
<feature type="binding site" evidence="6">
    <location>
        <begin position="114"/>
        <end position="115"/>
    </location>
    <ligand>
        <name>NAD(+)</name>
        <dbReference type="ChEBI" id="CHEBI:57540"/>
    </ligand>
</feature>
<organism evidence="7 8">
    <name type="scientific">Terasakiella brassicae</name>
    <dbReference type="NCBI Taxonomy" id="1634917"/>
    <lineage>
        <taxon>Bacteria</taxon>
        <taxon>Pseudomonadati</taxon>
        <taxon>Pseudomonadota</taxon>
        <taxon>Alphaproteobacteria</taxon>
        <taxon>Rhodospirillales</taxon>
        <taxon>Terasakiellaceae</taxon>
        <taxon>Terasakiella</taxon>
    </lineage>
</organism>
<reference evidence="7" key="1">
    <citation type="journal article" date="2014" name="Int. J. Syst. Evol. Microbiol.">
        <title>Complete genome sequence of Corynebacterium casei LMG S-19264T (=DSM 44701T), isolated from a smear-ripened cheese.</title>
        <authorList>
            <consortium name="US DOE Joint Genome Institute (JGI-PGF)"/>
            <person name="Walter F."/>
            <person name="Albersmeier A."/>
            <person name="Kalinowski J."/>
            <person name="Ruckert C."/>
        </authorList>
    </citation>
    <scope>NUCLEOTIDE SEQUENCE</scope>
    <source>
        <strain evidence="7">CGMCC 1.15254</strain>
    </source>
</reference>
<accession>A0A917F606</accession>
<evidence type="ECO:0000256" key="4">
    <source>
        <dbReference type="ARBA" id="ARBA00023027"/>
    </source>
</evidence>
<dbReference type="HAMAP" id="MF_00361">
    <property type="entry name" value="NAD_kinase"/>
    <property type="match status" value="1"/>
</dbReference>
<dbReference type="EMBL" id="BMHV01000003">
    <property type="protein sequence ID" value="GGF54759.1"/>
    <property type="molecule type" value="Genomic_DNA"/>
</dbReference>
<dbReference type="Gene3D" id="2.60.200.30">
    <property type="entry name" value="Probable inorganic polyphosphate/atp-NAD kinase, domain 2"/>
    <property type="match status" value="1"/>
</dbReference>
<keyword evidence="1 6" id="KW-0808">Transferase</keyword>
<dbReference type="Pfam" id="PF20143">
    <property type="entry name" value="NAD_kinase_C"/>
    <property type="match status" value="1"/>
</dbReference>
<dbReference type="PANTHER" id="PTHR20275">
    <property type="entry name" value="NAD KINASE"/>
    <property type="match status" value="1"/>
</dbReference>
<keyword evidence="6" id="KW-0067">ATP-binding</keyword>
<evidence type="ECO:0000256" key="6">
    <source>
        <dbReference type="HAMAP-Rule" id="MF_00361"/>
    </source>
</evidence>
<dbReference type="InterPro" id="IPR017438">
    <property type="entry name" value="ATP-NAD_kinase_N"/>
</dbReference>
<dbReference type="GO" id="GO:0003951">
    <property type="term" value="F:NAD+ kinase activity"/>
    <property type="evidence" value="ECO:0007669"/>
    <property type="project" value="UniProtKB-UniRule"/>
</dbReference>
<dbReference type="SUPFAM" id="SSF111331">
    <property type="entry name" value="NAD kinase/diacylglycerol kinase-like"/>
    <property type="match status" value="1"/>
</dbReference>